<accession>A0A8B4I183</accession>
<name>A0A8B4I183_PSEFL</name>
<dbReference type="AlphaFoldDB" id="A0A8B4I183"/>
<protein>
    <submittedName>
        <fullName evidence="1">Uncharacterized protein</fullName>
    </submittedName>
</protein>
<organism evidence="1 2">
    <name type="scientific">Pseudomonas fluorescens</name>
    <dbReference type="NCBI Taxonomy" id="294"/>
    <lineage>
        <taxon>Bacteria</taxon>
        <taxon>Pseudomonadati</taxon>
        <taxon>Pseudomonadota</taxon>
        <taxon>Gammaproteobacteria</taxon>
        <taxon>Pseudomonadales</taxon>
        <taxon>Pseudomonadaceae</taxon>
        <taxon>Pseudomonas</taxon>
    </lineage>
</organism>
<reference evidence="1 2" key="1">
    <citation type="submission" date="2018-06" db="EMBL/GenBank/DDBJ databases">
        <authorList>
            <consortium name="Pathogen Informatics"/>
            <person name="Doyle S."/>
        </authorList>
    </citation>
    <scope>NUCLEOTIDE SEQUENCE [LARGE SCALE GENOMIC DNA]</scope>
    <source>
        <strain evidence="1 2">NCTC10038</strain>
    </source>
</reference>
<evidence type="ECO:0000313" key="2">
    <source>
        <dbReference type="Proteomes" id="UP000248640"/>
    </source>
</evidence>
<proteinExistence type="predicted"/>
<sequence>MEKNHVTSFTKANLIVRKIFSSLVVTNANRHSICNTLIARNFKINFTRATRNLCFFTR</sequence>
<dbReference type="Proteomes" id="UP000248640">
    <property type="component" value="Chromosome 1"/>
</dbReference>
<dbReference type="EMBL" id="LS483372">
    <property type="protein sequence ID" value="SQF89547.1"/>
    <property type="molecule type" value="Genomic_DNA"/>
</dbReference>
<evidence type="ECO:0000313" key="1">
    <source>
        <dbReference type="EMBL" id="SQF89547.1"/>
    </source>
</evidence>
<gene>
    <name evidence="1" type="ORF">NCTC10038_00930</name>
</gene>